<dbReference type="AlphaFoldDB" id="A0A804MWU7"/>
<evidence type="ECO:0000256" key="1">
    <source>
        <dbReference type="SAM" id="MobiDB-lite"/>
    </source>
</evidence>
<dbReference type="EnsemblPlants" id="Zm00001eb117660_T001">
    <property type="protein sequence ID" value="Zm00001eb117660_P001"/>
    <property type="gene ID" value="Zm00001eb117660"/>
</dbReference>
<dbReference type="Proteomes" id="UP000007305">
    <property type="component" value="Chromosome 2"/>
</dbReference>
<reference evidence="2" key="2">
    <citation type="submission" date="2019-07" db="EMBL/GenBank/DDBJ databases">
        <authorList>
            <person name="Seetharam A."/>
            <person name="Woodhouse M."/>
            <person name="Cannon E."/>
        </authorList>
    </citation>
    <scope>NUCLEOTIDE SEQUENCE [LARGE SCALE GENOMIC DNA]</scope>
    <source>
        <strain evidence="2">cv. B73</strain>
    </source>
</reference>
<organism evidence="2 3">
    <name type="scientific">Zea mays</name>
    <name type="common">Maize</name>
    <dbReference type="NCBI Taxonomy" id="4577"/>
    <lineage>
        <taxon>Eukaryota</taxon>
        <taxon>Viridiplantae</taxon>
        <taxon>Streptophyta</taxon>
        <taxon>Embryophyta</taxon>
        <taxon>Tracheophyta</taxon>
        <taxon>Spermatophyta</taxon>
        <taxon>Magnoliopsida</taxon>
        <taxon>Liliopsida</taxon>
        <taxon>Poales</taxon>
        <taxon>Poaceae</taxon>
        <taxon>PACMAD clade</taxon>
        <taxon>Panicoideae</taxon>
        <taxon>Andropogonodae</taxon>
        <taxon>Andropogoneae</taxon>
        <taxon>Tripsacinae</taxon>
        <taxon>Zea</taxon>
    </lineage>
</organism>
<evidence type="ECO:0000313" key="2">
    <source>
        <dbReference type="EnsemblPlants" id="Zm00001eb117660_P001"/>
    </source>
</evidence>
<name>A0A804MWU7_MAIZE</name>
<evidence type="ECO:0000313" key="3">
    <source>
        <dbReference type="Proteomes" id="UP000007305"/>
    </source>
</evidence>
<sequence>MASQAMPSSLRTHGACMCIPDEKHQRNNSLRRSRDAEGGGGLLDALPGALEPPLVAGLRLADVELAVGDGGGDELVLAALVAVRRPGQHGDAVVLLAVHHGGGALQHVGGGHGVGLEPALQAQQQASIIMFMFTISQPQREIDACSLRTYLGVGLAAVGLLAEQVVDLREELLGGAVLGDGLLGGGLDDDGHVAVGVEVVLVAEHLPGELPLLAGVPLGRDQQLEAVADVGDEVRVLLGLAEHVGCARAGAVHTTDDQSGRGREMAGADTVCSAVAVQQRAKGRLWFRFVTTCFPVGGGGGARLGADGRDAGEERERGAARHVALRRGGLLLLGLADEQLRAARRGGEARRRRGHAGGGLVEEARGGRHGSQLPKPLAFLASAA</sequence>
<feature type="region of interest" description="Disordered" evidence="1">
    <location>
        <begin position="344"/>
        <end position="373"/>
    </location>
</feature>
<proteinExistence type="predicted"/>
<keyword evidence="3" id="KW-1185">Reference proteome</keyword>
<protein>
    <submittedName>
        <fullName evidence="2">Uncharacterized protein</fullName>
    </submittedName>
</protein>
<dbReference type="Gramene" id="Zm00001eb117660_T001">
    <property type="protein sequence ID" value="Zm00001eb117660_P001"/>
    <property type="gene ID" value="Zm00001eb117660"/>
</dbReference>
<reference evidence="3" key="1">
    <citation type="submission" date="2015-12" db="EMBL/GenBank/DDBJ databases">
        <title>Update maize B73 reference genome by single molecule sequencing technologies.</title>
        <authorList>
            <consortium name="Maize Genome Sequencing Project"/>
            <person name="Ware D."/>
        </authorList>
    </citation>
    <scope>NUCLEOTIDE SEQUENCE [LARGE SCALE GENOMIC DNA]</scope>
    <source>
        <strain evidence="3">cv. B73</strain>
    </source>
</reference>
<reference evidence="2" key="3">
    <citation type="submission" date="2021-05" db="UniProtKB">
        <authorList>
            <consortium name="EnsemblPlants"/>
        </authorList>
    </citation>
    <scope>IDENTIFICATION</scope>
    <source>
        <strain evidence="2">cv. B73</strain>
    </source>
</reference>
<dbReference type="InParanoid" id="A0A804MWU7"/>
<accession>A0A804MWU7</accession>